<evidence type="ECO:0000313" key="1">
    <source>
        <dbReference type="EMBL" id="RZF21461.1"/>
    </source>
</evidence>
<gene>
    <name evidence="1" type="ORF">DAY19_07175</name>
</gene>
<dbReference type="PANTHER" id="PTHR36508">
    <property type="entry name" value="PROTEIN SLYX"/>
    <property type="match status" value="1"/>
</dbReference>
<dbReference type="InterPro" id="IPR007236">
    <property type="entry name" value="SlyX"/>
</dbReference>
<accession>A0ABY0IEU0</accession>
<comment type="caution">
    <text evidence="1">The sequence shown here is derived from an EMBL/GenBank/DDBJ whole genome shotgun (WGS) entry which is preliminary data.</text>
</comment>
<dbReference type="PANTHER" id="PTHR36508:SF1">
    <property type="entry name" value="PROTEIN SLYX"/>
    <property type="match status" value="1"/>
</dbReference>
<name>A0ABY0IEU0_9BACT</name>
<protein>
    <submittedName>
        <fullName evidence="1">SlyX family protein</fullName>
    </submittedName>
</protein>
<dbReference type="EMBL" id="QDKL01000002">
    <property type="protein sequence ID" value="RZF21461.1"/>
    <property type="molecule type" value="Genomic_DNA"/>
</dbReference>
<sequence length="73" mass="8486">MNKEELEKRLVDLEEKFCHQDHLLGQLNEVVTKQEFIIDELVAHVKNLVAAQSDGPAEQMTLENLKDFKPPHY</sequence>
<organism evidence="1 2">
    <name type="scientific">Halobacteriovorax vibrionivorans</name>
    <dbReference type="NCBI Taxonomy" id="2152716"/>
    <lineage>
        <taxon>Bacteria</taxon>
        <taxon>Pseudomonadati</taxon>
        <taxon>Bdellovibrionota</taxon>
        <taxon>Bacteriovoracia</taxon>
        <taxon>Bacteriovoracales</taxon>
        <taxon>Halobacteriovoraceae</taxon>
        <taxon>Halobacteriovorax</taxon>
    </lineage>
</organism>
<proteinExistence type="predicted"/>
<dbReference type="Proteomes" id="UP000443582">
    <property type="component" value="Unassembled WGS sequence"/>
</dbReference>
<dbReference type="Pfam" id="PF04102">
    <property type="entry name" value="SlyX"/>
    <property type="match status" value="1"/>
</dbReference>
<dbReference type="Gene3D" id="1.20.5.300">
    <property type="match status" value="1"/>
</dbReference>
<keyword evidence="2" id="KW-1185">Reference proteome</keyword>
<reference evidence="2" key="1">
    <citation type="journal article" date="2019" name="Int. J. Syst. Evol. Microbiol.">
        <title>Halobacteriovorax valvorus sp. nov., a novel prokaryotic predator isolated from coastal seawater of China.</title>
        <authorList>
            <person name="Chen M.-X."/>
        </authorList>
    </citation>
    <scope>NUCLEOTIDE SEQUENCE [LARGE SCALE GENOMIC DNA]</scope>
    <source>
        <strain evidence="2">BL9</strain>
    </source>
</reference>
<evidence type="ECO:0000313" key="2">
    <source>
        <dbReference type="Proteomes" id="UP000443582"/>
    </source>
</evidence>
<dbReference type="RefSeq" id="WP_115360872.1">
    <property type="nucleotide sequence ID" value="NZ_QDKL01000002.1"/>
</dbReference>